<dbReference type="Proteomes" id="UP000190852">
    <property type="component" value="Unassembled WGS sequence"/>
</dbReference>
<dbReference type="EMBL" id="FUYQ01000023">
    <property type="protein sequence ID" value="SKB78549.1"/>
    <property type="molecule type" value="Genomic_DNA"/>
</dbReference>
<dbReference type="Gene3D" id="1.20.120.520">
    <property type="entry name" value="nmb1532 protein domain like"/>
    <property type="match status" value="1"/>
</dbReference>
<name>A0A1T5E3V1_9BACT</name>
<dbReference type="PANTHER" id="PTHR36438:SF1">
    <property type="entry name" value="IRON-SULFUR CLUSTER REPAIR PROTEIN YTFE"/>
    <property type="match status" value="1"/>
</dbReference>
<dbReference type="InterPro" id="IPR012312">
    <property type="entry name" value="Hemerythrin-like"/>
</dbReference>
<evidence type="ECO:0000256" key="3">
    <source>
        <dbReference type="ARBA" id="ARBA00022723"/>
    </source>
</evidence>
<sequence>MYRKGKYRETDKMSDLIGDNYPMLLVMSRFGIPLGFGEKNVKEVCKMHHVDACTFLTVVNFLSDDSHDTPILSDCFSMEALISYLQNSHTYFLDFRLPNIREKLVNAIHNCPKDVAFVIIRFFDEYAEEVFKHMQYEEKVVFPYVKGLLKGEKDSRYNISIFKKRHDQIEMKIIELKNLIIKYYPAEGGNLLNSVLFDIFACEQDLASHSKVEDYLFTPAILELEKKQS</sequence>
<keyword evidence="7" id="KW-1185">Reference proteome</keyword>
<evidence type="ECO:0000313" key="6">
    <source>
        <dbReference type="EMBL" id="SKB78549.1"/>
    </source>
</evidence>
<gene>
    <name evidence="6" type="ORF">SAMN05660349_02768</name>
</gene>
<feature type="domain" description="Hemerythrin-like" evidence="5">
    <location>
        <begin position="83"/>
        <end position="220"/>
    </location>
</feature>
<evidence type="ECO:0000256" key="4">
    <source>
        <dbReference type="ARBA" id="ARBA00023004"/>
    </source>
</evidence>
<comment type="subcellular location">
    <subcellularLocation>
        <location evidence="1">Cytoplasm</location>
    </subcellularLocation>
</comment>
<organism evidence="6 7">
    <name type="scientific">Parabacteroides chartae</name>
    <dbReference type="NCBI Taxonomy" id="1037355"/>
    <lineage>
        <taxon>Bacteria</taxon>
        <taxon>Pseudomonadati</taxon>
        <taxon>Bacteroidota</taxon>
        <taxon>Bacteroidia</taxon>
        <taxon>Bacteroidales</taxon>
        <taxon>Tannerellaceae</taxon>
        <taxon>Parabacteroides</taxon>
    </lineage>
</organism>
<evidence type="ECO:0000256" key="2">
    <source>
        <dbReference type="ARBA" id="ARBA00022490"/>
    </source>
</evidence>
<dbReference type="RefSeq" id="WP_079684191.1">
    <property type="nucleotide sequence ID" value="NZ_FUYQ01000023.1"/>
</dbReference>
<evidence type="ECO:0000259" key="5">
    <source>
        <dbReference type="Pfam" id="PF01814"/>
    </source>
</evidence>
<dbReference type="GO" id="GO:0005737">
    <property type="term" value="C:cytoplasm"/>
    <property type="evidence" value="ECO:0007669"/>
    <property type="project" value="UniProtKB-SubCell"/>
</dbReference>
<dbReference type="AlphaFoldDB" id="A0A1T5E3V1"/>
<dbReference type="InterPro" id="IPR019903">
    <property type="entry name" value="RIC_family"/>
</dbReference>
<dbReference type="Pfam" id="PF01814">
    <property type="entry name" value="Hemerythrin"/>
    <property type="match status" value="1"/>
</dbReference>
<proteinExistence type="predicted"/>
<dbReference type="GO" id="GO:0046872">
    <property type="term" value="F:metal ion binding"/>
    <property type="evidence" value="ECO:0007669"/>
    <property type="project" value="UniProtKB-KW"/>
</dbReference>
<dbReference type="PANTHER" id="PTHR36438">
    <property type="entry name" value="IRON-SULFUR CLUSTER REPAIR PROTEIN YTFE"/>
    <property type="match status" value="1"/>
</dbReference>
<reference evidence="7" key="1">
    <citation type="submission" date="2017-02" db="EMBL/GenBank/DDBJ databases">
        <authorList>
            <person name="Varghese N."/>
            <person name="Submissions S."/>
        </authorList>
    </citation>
    <scope>NUCLEOTIDE SEQUENCE [LARGE SCALE GENOMIC DNA]</scope>
    <source>
        <strain evidence="7">DSM 24967</strain>
    </source>
</reference>
<keyword evidence="3" id="KW-0479">Metal-binding</keyword>
<evidence type="ECO:0000313" key="7">
    <source>
        <dbReference type="Proteomes" id="UP000190852"/>
    </source>
</evidence>
<accession>A0A1T5E3V1</accession>
<keyword evidence="4" id="KW-0408">Iron</keyword>
<protein>
    <submittedName>
        <fullName evidence="6">Regulator of cell morphogenesis and NO signaling</fullName>
    </submittedName>
</protein>
<keyword evidence="2" id="KW-0963">Cytoplasm</keyword>
<evidence type="ECO:0000256" key="1">
    <source>
        <dbReference type="ARBA" id="ARBA00004496"/>
    </source>
</evidence>